<dbReference type="PANTHER" id="PTHR22946:SF0">
    <property type="entry name" value="DIENELACTONE HYDROLASE DOMAIN-CONTAINING PROTEIN"/>
    <property type="match status" value="1"/>
</dbReference>
<dbReference type="Pfam" id="PF01738">
    <property type="entry name" value="DLH"/>
    <property type="match status" value="1"/>
</dbReference>
<keyword evidence="1" id="KW-0732">Signal</keyword>
<dbReference type="InterPro" id="IPR050261">
    <property type="entry name" value="FrsA_esterase"/>
</dbReference>
<evidence type="ECO:0000256" key="1">
    <source>
        <dbReference type="SAM" id="SignalP"/>
    </source>
</evidence>
<dbReference type="AlphaFoldDB" id="A0AA48KD70"/>
<name>A0AA48KD70_9BACT</name>
<dbReference type="KEGG" id="msea:METESE_28440"/>
<protein>
    <submittedName>
        <fullName evidence="3">Dienelactone hydrolase</fullName>
    </submittedName>
</protein>
<sequence length="253" mass="26456">MRAARFLLALAALPVLAGDLPYADGPTRLAGYFAAPRAAKGKVPGVIVLPQWMGLTAHERSVADRLAGLGYAALAADVYGVGMAPKDVKEAGVLAGRYKGDRALYQARIRAALAALRAQPHVDPDRIAVIGFCFGGTGALEAARGGLPVKAVVSFHGGLDNPPDRAAAPIAAKILVCHGADDPFVPARDVAAFQDEMRQAKADYVFIAYAGAVHAFTQKEAGDDPAKGAAYQETAARRSWGHMRAFLAEAFGH</sequence>
<dbReference type="InterPro" id="IPR029058">
    <property type="entry name" value="AB_hydrolase_fold"/>
</dbReference>
<evidence type="ECO:0000259" key="2">
    <source>
        <dbReference type="Pfam" id="PF01738"/>
    </source>
</evidence>
<dbReference type="Proteomes" id="UP001228113">
    <property type="component" value="Chromosome"/>
</dbReference>
<dbReference type="InterPro" id="IPR002925">
    <property type="entry name" value="Dienelactn_hydro"/>
</dbReference>
<feature type="signal peptide" evidence="1">
    <location>
        <begin position="1"/>
        <end position="17"/>
    </location>
</feature>
<dbReference type="PANTHER" id="PTHR22946">
    <property type="entry name" value="DIENELACTONE HYDROLASE DOMAIN-CONTAINING PROTEIN-RELATED"/>
    <property type="match status" value="1"/>
</dbReference>
<keyword evidence="3" id="KW-0378">Hydrolase</keyword>
<organism evidence="3 4">
    <name type="scientific">Mesoterricola sediminis</name>
    <dbReference type="NCBI Taxonomy" id="2927980"/>
    <lineage>
        <taxon>Bacteria</taxon>
        <taxon>Pseudomonadati</taxon>
        <taxon>Acidobacteriota</taxon>
        <taxon>Holophagae</taxon>
        <taxon>Holophagales</taxon>
        <taxon>Holophagaceae</taxon>
        <taxon>Mesoterricola</taxon>
    </lineage>
</organism>
<evidence type="ECO:0000313" key="4">
    <source>
        <dbReference type="Proteomes" id="UP001228113"/>
    </source>
</evidence>
<feature type="chain" id="PRO_5041370132" evidence="1">
    <location>
        <begin position="18"/>
        <end position="253"/>
    </location>
</feature>
<gene>
    <name evidence="3" type="ORF">METESE_28440</name>
</gene>
<reference evidence="3" key="1">
    <citation type="journal article" date="2023" name="Int. J. Syst. Evol. Microbiol.">
        <title>Mesoterricola silvestris gen. nov., sp. nov., Mesoterricola sediminis sp. nov., Geothrix oryzae sp. nov., Geothrix edaphica sp. nov., Geothrix rubra sp. nov., and Geothrix limicola sp. nov., six novel members of Acidobacteriota isolated from soils.</title>
        <authorList>
            <person name="Itoh H."/>
            <person name="Sugisawa Y."/>
            <person name="Mise K."/>
            <person name="Xu Z."/>
            <person name="Kuniyasu M."/>
            <person name="Ushijima N."/>
            <person name="Kawano K."/>
            <person name="Kobayashi E."/>
            <person name="Shiratori Y."/>
            <person name="Masuda Y."/>
            <person name="Senoo K."/>
        </authorList>
    </citation>
    <scope>NUCLEOTIDE SEQUENCE</scope>
    <source>
        <strain evidence="3">W786</strain>
    </source>
</reference>
<dbReference type="Gene3D" id="3.40.50.1820">
    <property type="entry name" value="alpha/beta hydrolase"/>
    <property type="match status" value="1"/>
</dbReference>
<feature type="domain" description="Dienelactone hydrolase" evidence="2">
    <location>
        <begin position="30"/>
        <end position="250"/>
    </location>
</feature>
<dbReference type="GO" id="GO:0016787">
    <property type="term" value="F:hydrolase activity"/>
    <property type="evidence" value="ECO:0007669"/>
    <property type="project" value="UniProtKB-KW"/>
</dbReference>
<accession>A0AA48KD70</accession>
<dbReference type="EMBL" id="AP027081">
    <property type="protein sequence ID" value="BDU77886.1"/>
    <property type="molecule type" value="Genomic_DNA"/>
</dbReference>
<dbReference type="SUPFAM" id="SSF53474">
    <property type="entry name" value="alpha/beta-Hydrolases"/>
    <property type="match status" value="1"/>
</dbReference>
<proteinExistence type="predicted"/>
<keyword evidence="4" id="KW-1185">Reference proteome</keyword>
<dbReference type="RefSeq" id="WP_243329974.1">
    <property type="nucleotide sequence ID" value="NZ_AP027081.1"/>
</dbReference>
<evidence type="ECO:0000313" key="3">
    <source>
        <dbReference type="EMBL" id="BDU77886.1"/>
    </source>
</evidence>